<name>A0A4P9VPX4_9GAMM</name>
<keyword evidence="3" id="KW-1185">Reference proteome</keyword>
<accession>A0A4P9VPX4</accession>
<evidence type="ECO:0000256" key="1">
    <source>
        <dbReference type="ARBA" id="ARBA00006018"/>
    </source>
</evidence>
<dbReference type="GO" id="GO:1902670">
    <property type="term" value="F:carbon dioxide binding"/>
    <property type="evidence" value="ECO:0007669"/>
    <property type="project" value="TreeGrafter"/>
</dbReference>
<dbReference type="RefSeq" id="WP_094787321.1">
    <property type="nucleotide sequence ID" value="NZ_NDXW01000001.1"/>
</dbReference>
<dbReference type="GO" id="GO:0005506">
    <property type="term" value="F:iron ion binding"/>
    <property type="evidence" value="ECO:0007669"/>
    <property type="project" value="TreeGrafter"/>
</dbReference>
<dbReference type="AlphaFoldDB" id="A0A4P9VPX4"/>
<dbReference type="Pfam" id="PF01455">
    <property type="entry name" value="HupF_HypC"/>
    <property type="match status" value="1"/>
</dbReference>
<evidence type="ECO:0000313" key="2">
    <source>
        <dbReference type="EMBL" id="RDH44112.1"/>
    </source>
</evidence>
<dbReference type="SUPFAM" id="SSF159127">
    <property type="entry name" value="HupF/HypC-like"/>
    <property type="match status" value="1"/>
</dbReference>
<dbReference type="PROSITE" id="PS01097">
    <property type="entry name" value="HUPF_HYPC"/>
    <property type="match status" value="1"/>
</dbReference>
<comment type="caution">
    <text evidence="2">The sequence shown here is derived from an EMBL/GenBank/DDBJ whole genome shotgun (WGS) entry which is preliminary data.</text>
</comment>
<dbReference type="Gene3D" id="2.30.30.140">
    <property type="match status" value="1"/>
</dbReference>
<organism evidence="2 3">
    <name type="scientific">Zooshikella ganghwensis</name>
    <dbReference type="NCBI Taxonomy" id="202772"/>
    <lineage>
        <taxon>Bacteria</taxon>
        <taxon>Pseudomonadati</taxon>
        <taxon>Pseudomonadota</taxon>
        <taxon>Gammaproteobacteria</taxon>
        <taxon>Oceanospirillales</taxon>
        <taxon>Zooshikellaceae</taxon>
        <taxon>Zooshikella</taxon>
    </lineage>
</organism>
<dbReference type="PRINTS" id="PR00445">
    <property type="entry name" value="HUPFHYPC"/>
</dbReference>
<dbReference type="InterPro" id="IPR019812">
    <property type="entry name" value="Hydgase_assmbl_chp_CS"/>
</dbReference>
<dbReference type="GO" id="GO:0051604">
    <property type="term" value="P:protein maturation"/>
    <property type="evidence" value="ECO:0007669"/>
    <property type="project" value="TreeGrafter"/>
</dbReference>
<reference evidence="2 3" key="1">
    <citation type="submission" date="2017-04" db="EMBL/GenBank/DDBJ databases">
        <title>Draft genome sequence of Zooshikella ganghwensis VG4 isolated from Red Sea sediments.</title>
        <authorList>
            <person name="Rehman Z."/>
            <person name="Alam I."/>
            <person name="Kamau A."/>
            <person name="Bajic V."/>
            <person name="Leiknes T."/>
        </authorList>
    </citation>
    <scope>NUCLEOTIDE SEQUENCE [LARGE SCALE GENOMIC DNA]</scope>
    <source>
        <strain evidence="2 3">VG4</strain>
    </source>
</reference>
<dbReference type="Proteomes" id="UP000257039">
    <property type="component" value="Unassembled WGS sequence"/>
</dbReference>
<proteinExistence type="inferred from homology"/>
<comment type="similarity">
    <text evidence="1">Belongs to the HupF/HypC family.</text>
</comment>
<sequence length="85" mass="8962">MCLGIPAKVISILDKENGTALVETGGVRREACVSLLSLQGKSINDLIGEWVLLHVGFAMAIIDQQEALDTLALIASLDGIDANND</sequence>
<dbReference type="InterPro" id="IPR001109">
    <property type="entry name" value="Hydrogenase_HupF/HypC"/>
</dbReference>
<dbReference type="NCBIfam" id="TIGR00074">
    <property type="entry name" value="hypC_hupF"/>
    <property type="match status" value="1"/>
</dbReference>
<protein>
    <submittedName>
        <fullName evidence="2">HypC/HybG/HupF family hydrogenase formation chaperone</fullName>
    </submittedName>
</protein>
<evidence type="ECO:0000313" key="3">
    <source>
        <dbReference type="Proteomes" id="UP000257039"/>
    </source>
</evidence>
<dbReference type="EMBL" id="NDXW01000001">
    <property type="protein sequence ID" value="RDH44112.1"/>
    <property type="molecule type" value="Genomic_DNA"/>
</dbReference>
<gene>
    <name evidence="2" type="primary">hypC</name>
    <name evidence="2" type="ORF">B9G39_11995</name>
</gene>
<dbReference type="PANTHER" id="PTHR35177">
    <property type="entry name" value="HYDROGENASE MATURATION FACTOR HYBG"/>
    <property type="match status" value="1"/>
</dbReference>
<dbReference type="PANTHER" id="PTHR35177:SF2">
    <property type="entry name" value="HYDROGENASE MATURATION FACTOR HYBG"/>
    <property type="match status" value="1"/>
</dbReference>
<dbReference type="FunFam" id="2.30.30.140:FF:000022">
    <property type="entry name" value="Hydrogenase assembly chaperone HybG"/>
    <property type="match status" value="1"/>
</dbReference>